<evidence type="ECO:0000313" key="4">
    <source>
        <dbReference type="Proteomes" id="UP001431217"/>
    </source>
</evidence>
<organism evidence="3 4">
    <name type="scientific">Luteimonas galliterrae</name>
    <dbReference type="NCBI Taxonomy" id="2940486"/>
    <lineage>
        <taxon>Bacteria</taxon>
        <taxon>Pseudomonadati</taxon>
        <taxon>Pseudomonadota</taxon>
        <taxon>Gammaproteobacteria</taxon>
        <taxon>Lysobacterales</taxon>
        <taxon>Lysobacteraceae</taxon>
        <taxon>Luteimonas</taxon>
    </lineage>
</organism>
<evidence type="ECO:0000256" key="1">
    <source>
        <dbReference type="ARBA" id="ARBA00007689"/>
    </source>
</evidence>
<dbReference type="Gene3D" id="3.30.70.1060">
    <property type="entry name" value="Dimeric alpha+beta barrel"/>
    <property type="match status" value="1"/>
</dbReference>
<dbReference type="InterPro" id="IPR005545">
    <property type="entry name" value="YCII"/>
</dbReference>
<feature type="domain" description="YCII-related" evidence="2">
    <location>
        <begin position="1"/>
        <end position="115"/>
    </location>
</feature>
<sequence>MQFLALIYNDDSLLEGLPQSEADTMMRNCFAHADELRASGRLLESQQLEAAKAAKTVRIRNGRTTVVDGPFAETKEILGGFNLIEAANMEEAVEIASKFPWASTGCVEVRAVKDLDVVRRAVGA</sequence>
<dbReference type="Proteomes" id="UP001431217">
    <property type="component" value="Unassembled WGS sequence"/>
</dbReference>
<name>A0ABT0MLD6_9GAMM</name>
<evidence type="ECO:0000259" key="2">
    <source>
        <dbReference type="Pfam" id="PF03795"/>
    </source>
</evidence>
<dbReference type="RefSeq" id="WP_249475450.1">
    <property type="nucleotide sequence ID" value="NZ_JAMBEP010000003.1"/>
</dbReference>
<proteinExistence type="inferred from homology"/>
<dbReference type="PANTHER" id="PTHR35174">
    <property type="entry name" value="BLL7171 PROTEIN-RELATED"/>
    <property type="match status" value="1"/>
</dbReference>
<dbReference type="EMBL" id="JAMBEP010000003">
    <property type="protein sequence ID" value="MCL1635692.1"/>
    <property type="molecule type" value="Genomic_DNA"/>
</dbReference>
<protein>
    <submittedName>
        <fullName evidence="3">YciI family protein</fullName>
    </submittedName>
</protein>
<comment type="similarity">
    <text evidence="1">Belongs to the YciI family.</text>
</comment>
<dbReference type="PANTHER" id="PTHR35174:SF3">
    <property type="entry name" value="BLL7171 PROTEIN"/>
    <property type="match status" value="1"/>
</dbReference>
<reference evidence="3 4" key="1">
    <citation type="submission" date="2022-05" db="EMBL/GenBank/DDBJ databases">
        <title>Luteimonas sp. SX5, whole genome shotgun sequencing project.</title>
        <authorList>
            <person name="Zhao G."/>
            <person name="Shen L."/>
        </authorList>
    </citation>
    <scope>NUCLEOTIDE SEQUENCE [LARGE SCALE GENOMIC DNA]</scope>
    <source>
        <strain evidence="3 4">SX5</strain>
    </source>
</reference>
<dbReference type="InterPro" id="IPR011008">
    <property type="entry name" value="Dimeric_a/b-barrel"/>
</dbReference>
<evidence type="ECO:0000313" key="3">
    <source>
        <dbReference type="EMBL" id="MCL1635692.1"/>
    </source>
</evidence>
<dbReference type="SUPFAM" id="SSF54909">
    <property type="entry name" value="Dimeric alpha+beta barrel"/>
    <property type="match status" value="1"/>
</dbReference>
<comment type="caution">
    <text evidence="3">The sequence shown here is derived from an EMBL/GenBank/DDBJ whole genome shotgun (WGS) entry which is preliminary data.</text>
</comment>
<accession>A0ABT0MLD6</accession>
<gene>
    <name evidence="3" type="ORF">M2650_13770</name>
</gene>
<dbReference type="Pfam" id="PF03795">
    <property type="entry name" value="YCII"/>
    <property type="match status" value="1"/>
</dbReference>
<keyword evidence="4" id="KW-1185">Reference proteome</keyword>